<protein>
    <submittedName>
        <fullName evidence="1">Uncharacterized protein</fullName>
    </submittedName>
</protein>
<organism evidence="1 2">
    <name type="scientific">Pistacia integerrima</name>
    <dbReference type="NCBI Taxonomy" id="434235"/>
    <lineage>
        <taxon>Eukaryota</taxon>
        <taxon>Viridiplantae</taxon>
        <taxon>Streptophyta</taxon>
        <taxon>Embryophyta</taxon>
        <taxon>Tracheophyta</taxon>
        <taxon>Spermatophyta</taxon>
        <taxon>Magnoliopsida</taxon>
        <taxon>eudicotyledons</taxon>
        <taxon>Gunneridae</taxon>
        <taxon>Pentapetalae</taxon>
        <taxon>rosids</taxon>
        <taxon>malvids</taxon>
        <taxon>Sapindales</taxon>
        <taxon>Anacardiaceae</taxon>
        <taxon>Pistacia</taxon>
    </lineage>
</organism>
<gene>
    <name evidence="1" type="ORF">Pint_20746</name>
</gene>
<reference evidence="2" key="1">
    <citation type="journal article" date="2023" name="G3 (Bethesda)">
        <title>Genome assembly and association tests identify interacting loci associated with vigor, precocity, and sex in interspecific pistachio rootstocks.</title>
        <authorList>
            <person name="Palmer W."/>
            <person name="Jacygrad E."/>
            <person name="Sagayaradj S."/>
            <person name="Cavanaugh K."/>
            <person name="Han R."/>
            <person name="Bertier L."/>
            <person name="Beede B."/>
            <person name="Kafkas S."/>
            <person name="Golino D."/>
            <person name="Preece J."/>
            <person name="Michelmore R."/>
        </authorList>
    </citation>
    <scope>NUCLEOTIDE SEQUENCE [LARGE SCALE GENOMIC DNA]</scope>
</reference>
<evidence type="ECO:0000313" key="1">
    <source>
        <dbReference type="EMBL" id="KAJ0013927.1"/>
    </source>
</evidence>
<proteinExistence type="predicted"/>
<accession>A0ACC0X9U8</accession>
<sequence length="103" mass="11114">MVTLLGGHTVGIAHCSNVNTDTMTMGFPIQLMATCASGPNKTVDLDQGSPEVVDNEFYTQISLGRGVLKLDQDLPFHGLTSAVVSQYRENLEVLRADFAKAMI</sequence>
<name>A0ACC0X9U8_9ROSI</name>
<dbReference type="EMBL" id="CM047748">
    <property type="protein sequence ID" value="KAJ0013927.1"/>
    <property type="molecule type" value="Genomic_DNA"/>
</dbReference>
<evidence type="ECO:0000313" key="2">
    <source>
        <dbReference type="Proteomes" id="UP001163603"/>
    </source>
</evidence>
<dbReference type="Proteomes" id="UP001163603">
    <property type="component" value="Chromosome 13"/>
</dbReference>
<comment type="caution">
    <text evidence="1">The sequence shown here is derived from an EMBL/GenBank/DDBJ whole genome shotgun (WGS) entry which is preliminary data.</text>
</comment>
<keyword evidence="2" id="KW-1185">Reference proteome</keyword>